<dbReference type="Pfam" id="PF03283">
    <property type="entry name" value="PAE"/>
    <property type="match status" value="1"/>
</dbReference>
<protein>
    <submittedName>
        <fullName evidence="1">Pectinacetylesterase family protein</fullName>
    </submittedName>
</protein>
<reference evidence="2" key="1">
    <citation type="submission" date="2023-07" db="EMBL/GenBank/DDBJ databases">
        <title>Novel species isolated from saline lakes on Tibetan Plateau.</title>
        <authorList>
            <person name="Lu H."/>
        </authorList>
    </citation>
    <scope>NUCLEOTIDE SEQUENCE [LARGE SCALE GENOMIC DNA]</scope>
    <source>
        <strain evidence="2">CAK8W</strain>
    </source>
</reference>
<dbReference type="PANTHER" id="PTHR21562">
    <property type="entry name" value="NOTUM-RELATED"/>
    <property type="match status" value="1"/>
</dbReference>
<sequence>MKTYLVLIVLSILVLGCSDDDPVFVEEGGELTLQKVATDSSNIAVWIPRESLTSRNMESMGYGAVINPNSDKLFIFLDGGGACFNGITCNFNLDRFSEEDFYERLASEQSLLLNRESDENQFKDWNVIFVPYATGDVHVGTNPSADVPNNGPSDQAMVGANNFSVILSDLNEYFTSNGGLSEVVFAGSSAGGFGVMPNYFQLKTSLANNVPTTAIIDAGQIFRDESLLTPCLVEQWESLWNISASLPADLNTIVQQTYSYDIQKVYEYSSLKYPEDNFGFLSYYEDGTNTVFYSFGQQNCNYPPQTLVSGAAFKSGLLDLKSEVLDNLDNWKVFYKTGTSHTFLGDANLSQSINGTSLNQWLLQLRQGEVEDLFE</sequence>
<dbReference type="PANTHER" id="PTHR21562:SF83">
    <property type="entry name" value="PECTIN ACETYLESTERASE 4"/>
    <property type="match status" value="1"/>
</dbReference>
<keyword evidence="2" id="KW-1185">Reference proteome</keyword>
<proteinExistence type="predicted"/>
<dbReference type="InterPro" id="IPR004963">
    <property type="entry name" value="PAE/NOTUM"/>
</dbReference>
<organism evidence="1 2">
    <name type="scientific">Psychroflexus longus</name>
    <dbReference type="NCBI Taxonomy" id="2873596"/>
    <lineage>
        <taxon>Bacteria</taxon>
        <taxon>Pseudomonadati</taxon>
        <taxon>Bacteroidota</taxon>
        <taxon>Flavobacteriia</taxon>
        <taxon>Flavobacteriales</taxon>
        <taxon>Flavobacteriaceae</taxon>
        <taxon>Psychroflexus</taxon>
    </lineage>
</organism>
<accession>A0ABS7XF31</accession>
<evidence type="ECO:0000313" key="1">
    <source>
        <dbReference type="EMBL" id="MBZ9777562.1"/>
    </source>
</evidence>
<dbReference type="RefSeq" id="WP_224459928.1">
    <property type="nucleotide sequence ID" value="NZ_JAIQZE010000001.1"/>
</dbReference>
<dbReference type="PROSITE" id="PS51257">
    <property type="entry name" value="PROKAR_LIPOPROTEIN"/>
    <property type="match status" value="1"/>
</dbReference>
<dbReference type="EMBL" id="JAIQZE010000001">
    <property type="protein sequence ID" value="MBZ9777562.1"/>
    <property type="molecule type" value="Genomic_DNA"/>
</dbReference>
<name>A0ABS7XF31_9FLAO</name>
<comment type="caution">
    <text evidence="1">The sequence shown here is derived from an EMBL/GenBank/DDBJ whole genome shotgun (WGS) entry which is preliminary data.</text>
</comment>
<dbReference type="Proteomes" id="UP001199314">
    <property type="component" value="Unassembled WGS sequence"/>
</dbReference>
<evidence type="ECO:0000313" key="2">
    <source>
        <dbReference type="Proteomes" id="UP001199314"/>
    </source>
</evidence>
<gene>
    <name evidence="1" type="ORF">LB452_01380</name>
</gene>